<keyword evidence="6" id="KW-1278">Translocase</keyword>
<evidence type="ECO:0000256" key="5">
    <source>
        <dbReference type="ARBA" id="ARBA00022840"/>
    </source>
</evidence>
<dbReference type="InterPro" id="IPR013611">
    <property type="entry name" value="Transp-assoc_OB_typ2"/>
</dbReference>
<name>A0A0P8BQB5_9HYPH</name>
<proteinExistence type="inferred from homology"/>
<reference evidence="10 12" key="2">
    <citation type="submission" date="2016-08" db="EMBL/GenBank/DDBJ databases">
        <authorList>
            <person name="Varghese N."/>
            <person name="Submissions Spin"/>
        </authorList>
    </citation>
    <scope>NUCLEOTIDE SEQUENCE [LARGE SCALE GENOMIC DNA]</scope>
    <source>
        <strain evidence="10 12">HL-109</strain>
    </source>
</reference>
<dbReference type="InterPro" id="IPR047641">
    <property type="entry name" value="ABC_transpr_MalK/UgpC-like"/>
</dbReference>
<dbReference type="Proteomes" id="UP000050497">
    <property type="component" value="Unassembled WGS sequence"/>
</dbReference>
<dbReference type="InterPro" id="IPR015853">
    <property type="entry name" value="ABC_transpr_FbpC"/>
</dbReference>
<dbReference type="PANTHER" id="PTHR43875">
    <property type="entry name" value="MALTODEXTRIN IMPORT ATP-BINDING PROTEIN MSMX"/>
    <property type="match status" value="1"/>
</dbReference>
<evidence type="ECO:0000256" key="3">
    <source>
        <dbReference type="ARBA" id="ARBA00022475"/>
    </source>
</evidence>
<evidence type="ECO:0000256" key="4">
    <source>
        <dbReference type="ARBA" id="ARBA00022741"/>
    </source>
</evidence>
<dbReference type="Pfam" id="PF08402">
    <property type="entry name" value="TOBE_2"/>
    <property type="match status" value="1"/>
</dbReference>
<evidence type="ECO:0000313" key="11">
    <source>
        <dbReference type="Proteomes" id="UP000050497"/>
    </source>
</evidence>
<dbReference type="RefSeq" id="WP_074445841.1">
    <property type="nucleotide sequence ID" value="NZ_FMBM01000002.1"/>
</dbReference>
<evidence type="ECO:0000256" key="7">
    <source>
        <dbReference type="ARBA" id="ARBA00023136"/>
    </source>
</evidence>
<dbReference type="InterPro" id="IPR027417">
    <property type="entry name" value="P-loop_NTPase"/>
</dbReference>
<comment type="similarity">
    <text evidence="1">Belongs to the ABC transporter superfamily.</text>
</comment>
<dbReference type="PANTHER" id="PTHR43875:SF15">
    <property type="entry name" value="TREHALOSE IMPORT ATP-BINDING PROTEIN SUGC"/>
    <property type="match status" value="1"/>
</dbReference>
<organism evidence="9 11">
    <name type="scientific">Saliniramus fredricksonii</name>
    <dbReference type="NCBI Taxonomy" id="1653334"/>
    <lineage>
        <taxon>Bacteria</taxon>
        <taxon>Pseudomonadati</taxon>
        <taxon>Pseudomonadota</taxon>
        <taxon>Alphaproteobacteria</taxon>
        <taxon>Hyphomicrobiales</taxon>
        <taxon>Salinarimonadaceae</taxon>
        <taxon>Saliniramus</taxon>
    </lineage>
</organism>
<dbReference type="GO" id="GO:0015697">
    <property type="term" value="P:quaternary ammonium group transport"/>
    <property type="evidence" value="ECO:0007669"/>
    <property type="project" value="UniProtKB-ARBA"/>
</dbReference>
<dbReference type="InterPro" id="IPR017871">
    <property type="entry name" value="ABC_transporter-like_CS"/>
</dbReference>
<dbReference type="Proteomes" id="UP000182800">
    <property type="component" value="Unassembled WGS sequence"/>
</dbReference>
<dbReference type="GO" id="GO:0016887">
    <property type="term" value="F:ATP hydrolysis activity"/>
    <property type="evidence" value="ECO:0007669"/>
    <property type="project" value="InterPro"/>
</dbReference>
<evidence type="ECO:0000256" key="6">
    <source>
        <dbReference type="ARBA" id="ARBA00022967"/>
    </source>
</evidence>
<evidence type="ECO:0000313" key="9">
    <source>
        <dbReference type="EMBL" id="KPQ11748.1"/>
    </source>
</evidence>
<dbReference type="PROSITE" id="PS00211">
    <property type="entry name" value="ABC_TRANSPORTER_1"/>
    <property type="match status" value="1"/>
</dbReference>
<dbReference type="InterPro" id="IPR003439">
    <property type="entry name" value="ABC_transporter-like_ATP-bd"/>
</dbReference>
<dbReference type="STRING" id="1653334.GA0071312_3308"/>
<dbReference type="GO" id="GO:0015408">
    <property type="term" value="F:ABC-type ferric iron transporter activity"/>
    <property type="evidence" value="ECO:0007669"/>
    <property type="project" value="InterPro"/>
</dbReference>
<dbReference type="Pfam" id="PF00005">
    <property type="entry name" value="ABC_tran"/>
    <property type="match status" value="1"/>
</dbReference>
<keyword evidence="9" id="KW-0378">Hydrolase</keyword>
<dbReference type="EMBL" id="LJSX01000005">
    <property type="protein sequence ID" value="KPQ11748.1"/>
    <property type="molecule type" value="Genomic_DNA"/>
</dbReference>
<keyword evidence="12" id="KW-1185">Reference proteome</keyword>
<dbReference type="InterPro" id="IPR003593">
    <property type="entry name" value="AAA+_ATPase"/>
</dbReference>
<keyword evidence="5 9" id="KW-0067">ATP-binding</keyword>
<accession>A0A0P8BQB5</accession>
<keyword evidence="3" id="KW-1003">Cell membrane</keyword>
<keyword evidence="4" id="KW-0547">Nucleotide-binding</keyword>
<evidence type="ECO:0000313" key="12">
    <source>
        <dbReference type="Proteomes" id="UP000182800"/>
    </source>
</evidence>
<sequence>MDMKTGETHSGRGEPALEAIGIGKTFATTPILKGIDLRIAPGEVVALLGPSGCGKTTLLRIAAGLLAPSAGRMRIAGQLVADGAHHALAPEARGIGMVFQDYALWPHLNTLANVAFPLRMRGLPKAERNKRAHDALARVGLADMAERFPGTLSGGQQQRVALARAIVAEPPLVLFDEPLSNLDRELRESLALEMGTLLRELNLSAVYVTHDQAEAFTIANRVAVMLGGEIAQIATPEALFSDPATPEVAQFLNIGALIDGEIRAREFRCHGRMVRVTAPGEDHADGPARLLIPRTAIARSDHGPLKARVARCQFQGDRYLLHLDFGEGDRSLVCPSDSPVAQGEMISLALNATRLRLFAHA</sequence>
<feature type="domain" description="ABC transporter" evidence="8">
    <location>
        <begin position="17"/>
        <end position="252"/>
    </location>
</feature>
<dbReference type="SMART" id="SM00382">
    <property type="entry name" value="AAA"/>
    <property type="match status" value="1"/>
</dbReference>
<dbReference type="CDD" id="cd03259">
    <property type="entry name" value="ABC_Carb_Solutes_like"/>
    <property type="match status" value="1"/>
</dbReference>
<dbReference type="Gene3D" id="3.40.50.300">
    <property type="entry name" value="P-loop containing nucleotide triphosphate hydrolases"/>
    <property type="match status" value="1"/>
</dbReference>
<evidence type="ECO:0000313" key="10">
    <source>
        <dbReference type="EMBL" id="SCC82327.1"/>
    </source>
</evidence>
<dbReference type="SUPFAM" id="SSF52540">
    <property type="entry name" value="P-loop containing nucleoside triphosphate hydrolases"/>
    <property type="match status" value="1"/>
</dbReference>
<comment type="caution">
    <text evidence="9">The sequence shown here is derived from an EMBL/GenBank/DDBJ whole genome shotgun (WGS) entry which is preliminary data.</text>
</comment>
<dbReference type="SUPFAM" id="SSF50331">
    <property type="entry name" value="MOP-like"/>
    <property type="match status" value="1"/>
</dbReference>
<dbReference type="GO" id="GO:0005524">
    <property type="term" value="F:ATP binding"/>
    <property type="evidence" value="ECO:0007669"/>
    <property type="project" value="UniProtKB-KW"/>
</dbReference>
<dbReference type="PROSITE" id="PS50893">
    <property type="entry name" value="ABC_TRANSPORTER_2"/>
    <property type="match status" value="1"/>
</dbReference>
<dbReference type="GO" id="GO:0055052">
    <property type="term" value="C:ATP-binding cassette (ABC) transporter complex, substrate-binding subunit-containing"/>
    <property type="evidence" value="ECO:0007669"/>
    <property type="project" value="TreeGrafter"/>
</dbReference>
<dbReference type="EC" id="3.6.3.30" evidence="9"/>
<dbReference type="InterPro" id="IPR008995">
    <property type="entry name" value="Mo/tungstate-bd_C_term_dom"/>
</dbReference>
<gene>
    <name evidence="9" type="primary">afuC</name>
    <name evidence="10" type="ORF">GA0071312_3308</name>
    <name evidence="9" type="ORF">HLUCCO17_04545</name>
</gene>
<evidence type="ECO:0000259" key="8">
    <source>
        <dbReference type="PROSITE" id="PS50893"/>
    </source>
</evidence>
<evidence type="ECO:0000256" key="1">
    <source>
        <dbReference type="ARBA" id="ARBA00005417"/>
    </source>
</evidence>
<dbReference type="AlphaFoldDB" id="A0A0P8BQB5"/>
<evidence type="ECO:0000256" key="2">
    <source>
        <dbReference type="ARBA" id="ARBA00022448"/>
    </source>
</evidence>
<keyword evidence="7" id="KW-0472">Membrane</keyword>
<dbReference type="EMBL" id="FMBM01000002">
    <property type="protein sequence ID" value="SCC82327.1"/>
    <property type="molecule type" value="Genomic_DNA"/>
</dbReference>
<protein>
    <submittedName>
        <fullName evidence="9">Iron(III) transport system ATP-binding protein</fullName>
        <ecNumber evidence="9">3.6.3.30</ecNumber>
    </submittedName>
</protein>
<keyword evidence="2" id="KW-0813">Transport</keyword>
<reference evidence="9 11" key="1">
    <citation type="submission" date="2015-09" db="EMBL/GenBank/DDBJ databases">
        <title>Identification and resolution of microdiversity through metagenomic sequencing of parallel consortia.</title>
        <authorList>
            <person name="Nelson W.C."/>
            <person name="Romine M.F."/>
            <person name="Lindemann S.R."/>
        </authorList>
    </citation>
    <scope>NUCLEOTIDE SEQUENCE [LARGE SCALE GENOMIC DNA]</scope>
    <source>
        <strain evidence="9">HL-109</strain>
    </source>
</reference>
<dbReference type="FunFam" id="3.40.50.300:FF:000425">
    <property type="entry name" value="Probable ABC transporter, ATP-binding subunit"/>
    <property type="match status" value="1"/>
</dbReference>